<organism evidence="2 3">
    <name type="scientific">Laccaria amethystina LaAM-08-1</name>
    <dbReference type="NCBI Taxonomy" id="1095629"/>
    <lineage>
        <taxon>Eukaryota</taxon>
        <taxon>Fungi</taxon>
        <taxon>Dikarya</taxon>
        <taxon>Basidiomycota</taxon>
        <taxon>Agaricomycotina</taxon>
        <taxon>Agaricomycetes</taxon>
        <taxon>Agaricomycetidae</taxon>
        <taxon>Agaricales</taxon>
        <taxon>Agaricineae</taxon>
        <taxon>Hydnangiaceae</taxon>
        <taxon>Laccaria</taxon>
    </lineage>
</organism>
<dbReference type="Proteomes" id="UP000054477">
    <property type="component" value="Unassembled WGS sequence"/>
</dbReference>
<keyword evidence="3" id="KW-1185">Reference proteome</keyword>
<dbReference type="HOGENOM" id="CLU_056770_0_0_1"/>
<dbReference type="EMBL" id="KN838658">
    <property type="protein sequence ID" value="KIJ98897.1"/>
    <property type="molecule type" value="Genomic_DNA"/>
</dbReference>
<proteinExistence type="predicted"/>
<accession>A0A0C9XSM3</accession>
<sequence length="309" mass="35262">MSSSIPSARNDNLKNKSHSTNNSTSRDLITPLTTRKKGKGVSMTEEAESPMNHSTSEFNTIFWDIEAIKDLPVRAEPITKMTDRMFGVFDPAMDEDVLVPLGAIDRLLPDQTKIKCDCLRSVIELVYKTPKYCHWEHLGTAICKFAAYNLSKNNLVKYTGFEVKYGIEYNLLLEASNYDFTFLWLLASHPSRTEILTTYHVLQHCMTVASKHLVQDINALISYQSTRPSLQSIFRSGSARNEVGKLLTRTEYFDKFPQDLNEIATFLCSQAYKDRKMPKEFTVHRSLGSHEIKKMESNTSRNLMTPLLV</sequence>
<evidence type="ECO:0000256" key="1">
    <source>
        <dbReference type="SAM" id="MobiDB-lite"/>
    </source>
</evidence>
<dbReference type="AlphaFoldDB" id="A0A0C9XSM3"/>
<protein>
    <submittedName>
        <fullName evidence="2">Uncharacterized protein</fullName>
    </submittedName>
</protein>
<reference evidence="3" key="2">
    <citation type="submission" date="2015-01" db="EMBL/GenBank/DDBJ databases">
        <title>Evolutionary Origins and Diversification of the Mycorrhizal Mutualists.</title>
        <authorList>
            <consortium name="DOE Joint Genome Institute"/>
            <consortium name="Mycorrhizal Genomics Consortium"/>
            <person name="Kohler A."/>
            <person name="Kuo A."/>
            <person name="Nagy L.G."/>
            <person name="Floudas D."/>
            <person name="Copeland A."/>
            <person name="Barry K.W."/>
            <person name="Cichocki N."/>
            <person name="Veneault-Fourrey C."/>
            <person name="LaButti K."/>
            <person name="Lindquist E.A."/>
            <person name="Lipzen A."/>
            <person name="Lundell T."/>
            <person name="Morin E."/>
            <person name="Murat C."/>
            <person name="Riley R."/>
            <person name="Ohm R."/>
            <person name="Sun H."/>
            <person name="Tunlid A."/>
            <person name="Henrissat B."/>
            <person name="Grigoriev I.V."/>
            <person name="Hibbett D.S."/>
            <person name="Martin F."/>
        </authorList>
    </citation>
    <scope>NUCLEOTIDE SEQUENCE [LARGE SCALE GENOMIC DNA]</scope>
    <source>
        <strain evidence="3">LaAM-08-1</strain>
    </source>
</reference>
<feature type="region of interest" description="Disordered" evidence="1">
    <location>
        <begin position="1"/>
        <end position="53"/>
    </location>
</feature>
<name>A0A0C9XSM3_9AGAR</name>
<evidence type="ECO:0000313" key="2">
    <source>
        <dbReference type="EMBL" id="KIJ98897.1"/>
    </source>
</evidence>
<feature type="compositionally biased region" description="Polar residues" evidence="1">
    <location>
        <begin position="1"/>
        <end position="10"/>
    </location>
</feature>
<evidence type="ECO:0000313" key="3">
    <source>
        <dbReference type="Proteomes" id="UP000054477"/>
    </source>
</evidence>
<gene>
    <name evidence="2" type="ORF">K443DRAFT_133253</name>
</gene>
<reference evidence="2 3" key="1">
    <citation type="submission" date="2014-04" db="EMBL/GenBank/DDBJ databases">
        <authorList>
            <consortium name="DOE Joint Genome Institute"/>
            <person name="Kuo A."/>
            <person name="Kohler A."/>
            <person name="Nagy L.G."/>
            <person name="Floudas D."/>
            <person name="Copeland A."/>
            <person name="Barry K.W."/>
            <person name="Cichocki N."/>
            <person name="Veneault-Fourrey C."/>
            <person name="LaButti K."/>
            <person name="Lindquist E.A."/>
            <person name="Lipzen A."/>
            <person name="Lundell T."/>
            <person name="Morin E."/>
            <person name="Murat C."/>
            <person name="Sun H."/>
            <person name="Tunlid A."/>
            <person name="Henrissat B."/>
            <person name="Grigoriev I.V."/>
            <person name="Hibbett D.S."/>
            <person name="Martin F."/>
            <person name="Nordberg H.P."/>
            <person name="Cantor M.N."/>
            <person name="Hua S.X."/>
        </authorList>
    </citation>
    <scope>NUCLEOTIDE SEQUENCE [LARGE SCALE GENOMIC DNA]</scope>
    <source>
        <strain evidence="2 3">LaAM-08-1</strain>
    </source>
</reference>